<gene>
    <name evidence="7" type="ORF">CANINC_002969</name>
</gene>
<dbReference type="GO" id="GO:0005739">
    <property type="term" value="C:mitochondrion"/>
    <property type="evidence" value="ECO:0007669"/>
    <property type="project" value="TreeGrafter"/>
</dbReference>
<feature type="transmembrane region" description="Helical" evidence="6">
    <location>
        <begin position="74"/>
        <end position="93"/>
    </location>
</feature>
<evidence type="ECO:0000256" key="5">
    <source>
        <dbReference type="ARBA" id="ARBA00023136"/>
    </source>
</evidence>
<evidence type="ECO:0000256" key="4">
    <source>
        <dbReference type="ARBA" id="ARBA00022989"/>
    </source>
</evidence>
<dbReference type="PANTHER" id="PTHR11266">
    <property type="entry name" value="PEROXISOMAL MEMBRANE PROTEIN 2, PXMP2 MPV17"/>
    <property type="match status" value="1"/>
</dbReference>
<dbReference type="GO" id="GO:0016020">
    <property type="term" value="C:membrane"/>
    <property type="evidence" value="ECO:0007669"/>
    <property type="project" value="UniProtKB-SubCell"/>
</dbReference>
<comment type="similarity">
    <text evidence="2 6">Belongs to the peroxisomal membrane protein PXMP2/4 family.</text>
</comment>
<keyword evidence="8" id="KW-1185">Reference proteome</keyword>
<feature type="transmembrane region" description="Helical" evidence="6">
    <location>
        <begin position="192"/>
        <end position="215"/>
    </location>
</feature>
<feature type="transmembrane region" description="Helical" evidence="6">
    <location>
        <begin position="265"/>
        <end position="283"/>
    </location>
</feature>
<evidence type="ECO:0000313" key="8">
    <source>
        <dbReference type="Proteomes" id="UP000307173"/>
    </source>
</evidence>
<protein>
    <submittedName>
        <fullName evidence="7">Uncharacterized protein</fullName>
    </submittedName>
</protein>
<keyword evidence="5 6" id="KW-0472">Membrane</keyword>
<organism evidence="7 8">
    <name type="scientific">Pichia inconspicua</name>
    <dbReference type="NCBI Taxonomy" id="52247"/>
    <lineage>
        <taxon>Eukaryota</taxon>
        <taxon>Fungi</taxon>
        <taxon>Dikarya</taxon>
        <taxon>Ascomycota</taxon>
        <taxon>Saccharomycotina</taxon>
        <taxon>Pichiomycetes</taxon>
        <taxon>Pichiales</taxon>
        <taxon>Pichiaceae</taxon>
        <taxon>Pichia</taxon>
    </lineage>
</organism>
<evidence type="ECO:0000313" key="7">
    <source>
        <dbReference type="EMBL" id="TID25433.1"/>
    </source>
</evidence>
<accession>A0A4T0X067</accession>
<evidence type="ECO:0000256" key="1">
    <source>
        <dbReference type="ARBA" id="ARBA00004141"/>
    </source>
</evidence>
<sequence>MAVSLNGPDNIWTTARKGLTNIGDELSASESFVQLEDTYHRFMNSDHAFWKTYKNISRKCTKLFNSIRIFNITIINYGILTMFGYLLVLLFGISDTCAQSLSQLFEGGGHPRTWLTFHDNSIFSENSTPQNTTITLTNDIDRTASEEEINVFVDYGDDETNDSIGAQPYNPDLNMVEYSADSQLSEFDFRRFLGFITWGFIMAFIQVVWYMFLNAMFNDMPTMVSVLERDLTDQLLFSPISLACFFAYATIVIEGGTTDDFKDKMYRVYITTYAVSFCVWFPVQFINFSIMPKKFQVPFSSSVGVIWNCYLSYSNAKFKSE</sequence>
<keyword evidence="3 6" id="KW-0812">Transmembrane</keyword>
<reference evidence="7 8" key="1">
    <citation type="journal article" date="2019" name="Front. Genet.">
        <title>Whole-Genome Sequencing of the Opportunistic Yeast Pathogen Candida inconspicua Uncovers Its Hybrid Origin.</title>
        <authorList>
            <person name="Mixao V."/>
            <person name="Hansen A.P."/>
            <person name="Saus E."/>
            <person name="Boekhout T."/>
            <person name="Lass-Florl C."/>
            <person name="Gabaldon T."/>
        </authorList>
    </citation>
    <scope>NUCLEOTIDE SEQUENCE [LARGE SCALE GENOMIC DNA]</scope>
    <source>
        <strain evidence="7 8">CBS 180</strain>
    </source>
</reference>
<dbReference type="STRING" id="52247.A0A4T0X067"/>
<feature type="transmembrane region" description="Helical" evidence="6">
    <location>
        <begin position="235"/>
        <end position="253"/>
    </location>
</feature>
<dbReference type="EMBL" id="SELW01000483">
    <property type="protein sequence ID" value="TID25433.1"/>
    <property type="molecule type" value="Genomic_DNA"/>
</dbReference>
<dbReference type="Pfam" id="PF04117">
    <property type="entry name" value="Mpv17_PMP22"/>
    <property type="match status" value="1"/>
</dbReference>
<evidence type="ECO:0000256" key="6">
    <source>
        <dbReference type="RuleBase" id="RU363053"/>
    </source>
</evidence>
<name>A0A4T0X067_9ASCO</name>
<keyword evidence="4 6" id="KW-1133">Transmembrane helix</keyword>
<comment type="subcellular location">
    <subcellularLocation>
        <location evidence="1">Membrane</location>
        <topology evidence="1">Multi-pass membrane protein</topology>
    </subcellularLocation>
</comment>
<dbReference type="PANTHER" id="PTHR11266:SF50">
    <property type="entry name" value="VACUOLAR MEMBRANE PROTEIN YOR292C"/>
    <property type="match status" value="1"/>
</dbReference>
<dbReference type="OrthoDB" id="10267969at2759"/>
<evidence type="ECO:0000256" key="3">
    <source>
        <dbReference type="ARBA" id="ARBA00022692"/>
    </source>
</evidence>
<comment type="caution">
    <text evidence="7">The sequence shown here is derived from an EMBL/GenBank/DDBJ whole genome shotgun (WGS) entry which is preliminary data.</text>
</comment>
<dbReference type="InterPro" id="IPR007248">
    <property type="entry name" value="Mpv17_PMP22"/>
</dbReference>
<evidence type="ECO:0000256" key="2">
    <source>
        <dbReference type="ARBA" id="ARBA00006824"/>
    </source>
</evidence>
<dbReference type="Proteomes" id="UP000307173">
    <property type="component" value="Unassembled WGS sequence"/>
</dbReference>
<proteinExistence type="inferred from homology"/>
<dbReference type="AlphaFoldDB" id="A0A4T0X067"/>